<sequence>MVEPNTYNFIRYITNIANWNFASSDKIWLGLTQLNTKFKWQSTAELVTATNWVNGDPGTSVLSADSSVVMNGSSNWAWKVVSKSDTAGVICQRDLTGECSGVFSSGRCLNLYHNTTDWNTAKAACQDTGSYLAEPKTEVLGRTVAEYINDTPNVEKVFLGATDLATEGTFVWDYSREFLRDTFTAWLDGQPDNHDDNEHYLVYVRKTSGWNDNNVDALSISILPSFLCEKVIPVYIHSYVIVLPNLGWGGRSRHARSILSVASFPSQQGHNYVEFSTFPTGDLKTISLFGNEAYQYSIDMTGLLLDNEGLQQKYIRVKSTDNLDVHFFRWGSYLHYACSSLILEETTPGWPSAFFSNPGQNSSNLAIVSTEEKPSSLDLVLSSNDETVTFSLTSMYTESRPIVAVSTTLNEQYQGLYVTQISGSSSSQFVHSTGAMSVYRFTRENKKITQDMSCDQVLPISMIGSDYITFPSLPMNASVTDHYTIIAVYGNTTITIFDPDPDVKTKQIQLQWPGDVFDLKLPASGFYHVNGTNAFYLHAKLSGLGGFCSVALMQESLFRSSYQLAVVGPLEEMADIFVVVIVKTRDKGAITGSVSGSGVNRGADNCKDVTDTEWSGCYFQLIASESNETFEVEMDSSTPSLFGAYLFATGGKGPTTTCFHLGMPETLPNIPAYDYNDYLSTVETKPLNLCNEETTSTAPTMSDPDTGNTQTAESFTTEHLQHGATTQSTDFILTTEEINLDLTIATTEENSASSTSAIVGSTTSGSEHPTTSERPQSDTSTASNGNVDISSSGPAQSDTSTASNGNEDISSSRPAQSDTSTASNGNVDISSSRPAQSDTSIASNGNVDISSSRPAQSDTSTGSFINVDI</sequence>
<dbReference type="InterPro" id="IPR050111">
    <property type="entry name" value="C-type_lectin/snaclec_domain"/>
</dbReference>
<evidence type="ECO:0000313" key="4">
    <source>
        <dbReference type="Proteomes" id="UP001283361"/>
    </source>
</evidence>
<feature type="compositionally biased region" description="Polar residues" evidence="1">
    <location>
        <begin position="759"/>
        <end position="869"/>
    </location>
</feature>
<feature type="compositionally biased region" description="Low complexity" evidence="1">
    <location>
        <begin position="744"/>
        <end position="758"/>
    </location>
</feature>
<dbReference type="SUPFAM" id="SSF56436">
    <property type="entry name" value="C-type lectin-like"/>
    <property type="match status" value="2"/>
</dbReference>
<dbReference type="PROSITE" id="PS50041">
    <property type="entry name" value="C_TYPE_LECTIN_2"/>
    <property type="match status" value="2"/>
</dbReference>
<evidence type="ECO:0000256" key="1">
    <source>
        <dbReference type="SAM" id="MobiDB-lite"/>
    </source>
</evidence>
<dbReference type="Gene3D" id="3.10.100.10">
    <property type="entry name" value="Mannose-Binding Protein A, subunit A"/>
    <property type="match status" value="2"/>
</dbReference>
<dbReference type="EMBL" id="JAWDGP010005819">
    <property type="protein sequence ID" value="KAK3751432.1"/>
    <property type="molecule type" value="Genomic_DNA"/>
</dbReference>
<gene>
    <name evidence="3" type="ORF">RRG08_051157</name>
</gene>
<feature type="region of interest" description="Disordered" evidence="1">
    <location>
        <begin position="744"/>
        <end position="869"/>
    </location>
</feature>
<keyword evidence="4" id="KW-1185">Reference proteome</keyword>
<evidence type="ECO:0000313" key="3">
    <source>
        <dbReference type="EMBL" id="KAK3751432.1"/>
    </source>
</evidence>
<dbReference type="CDD" id="cd00037">
    <property type="entry name" value="CLECT"/>
    <property type="match status" value="1"/>
</dbReference>
<feature type="domain" description="C-type lectin" evidence="2">
    <location>
        <begin position="104"/>
        <end position="214"/>
    </location>
</feature>
<dbReference type="PANTHER" id="PTHR22803">
    <property type="entry name" value="MANNOSE, PHOSPHOLIPASE, LECTIN RECEPTOR RELATED"/>
    <property type="match status" value="1"/>
</dbReference>
<dbReference type="InterPro" id="IPR016186">
    <property type="entry name" value="C-type_lectin-like/link_sf"/>
</dbReference>
<dbReference type="InterPro" id="IPR001304">
    <property type="entry name" value="C-type_lectin-like"/>
</dbReference>
<accession>A0AAE0YMF3</accession>
<comment type="caution">
    <text evidence="3">The sequence shown here is derived from an EMBL/GenBank/DDBJ whole genome shotgun (WGS) entry which is preliminary data.</text>
</comment>
<dbReference type="Proteomes" id="UP001283361">
    <property type="component" value="Unassembled WGS sequence"/>
</dbReference>
<protein>
    <recommendedName>
        <fullName evidence="2">C-type lectin domain-containing protein</fullName>
    </recommendedName>
</protein>
<dbReference type="Pfam" id="PF00059">
    <property type="entry name" value="Lectin_C"/>
    <property type="match status" value="1"/>
</dbReference>
<dbReference type="SMART" id="SM00034">
    <property type="entry name" value="CLECT"/>
    <property type="match status" value="1"/>
</dbReference>
<dbReference type="InterPro" id="IPR035234">
    <property type="entry name" value="IgGFc-bd_N"/>
</dbReference>
<evidence type="ECO:0000259" key="2">
    <source>
        <dbReference type="PROSITE" id="PS50041"/>
    </source>
</evidence>
<name>A0AAE0YMF3_9GAST</name>
<reference evidence="3" key="1">
    <citation type="journal article" date="2023" name="G3 (Bethesda)">
        <title>A reference genome for the long-term kleptoplast-retaining sea slug Elysia crispata morphotype clarki.</title>
        <authorList>
            <person name="Eastman K.E."/>
            <person name="Pendleton A.L."/>
            <person name="Shaikh M.A."/>
            <person name="Suttiyut T."/>
            <person name="Ogas R."/>
            <person name="Tomko P."/>
            <person name="Gavelis G."/>
            <person name="Widhalm J.R."/>
            <person name="Wisecaver J.H."/>
        </authorList>
    </citation>
    <scope>NUCLEOTIDE SEQUENCE</scope>
    <source>
        <strain evidence="3">ECLA1</strain>
    </source>
</reference>
<dbReference type="Pfam" id="PF17517">
    <property type="entry name" value="IgGFc_binding"/>
    <property type="match status" value="1"/>
</dbReference>
<dbReference type="AlphaFoldDB" id="A0AAE0YMF3"/>
<feature type="domain" description="C-type lectin" evidence="2">
    <location>
        <begin position="1"/>
        <end position="92"/>
    </location>
</feature>
<organism evidence="3 4">
    <name type="scientific">Elysia crispata</name>
    <name type="common">lettuce slug</name>
    <dbReference type="NCBI Taxonomy" id="231223"/>
    <lineage>
        <taxon>Eukaryota</taxon>
        <taxon>Metazoa</taxon>
        <taxon>Spiralia</taxon>
        <taxon>Lophotrochozoa</taxon>
        <taxon>Mollusca</taxon>
        <taxon>Gastropoda</taxon>
        <taxon>Heterobranchia</taxon>
        <taxon>Euthyneura</taxon>
        <taxon>Panpulmonata</taxon>
        <taxon>Sacoglossa</taxon>
        <taxon>Placobranchoidea</taxon>
        <taxon>Plakobranchidae</taxon>
        <taxon>Elysia</taxon>
    </lineage>
</organism>
<proteinExistence type="predicted"/>
<dbReference type="InterPro" id="IPR016187">
    <property type="entry name" value="CTDL_fold"/>
</dbReference>